<accession>A0AAE3H136</accession>
<evidence type="ECO:0000313" key="3">
    <source>
        <dbReference type="Proteomes" id="UP001204144"/>
    </source>
</evidence>
<name>A0AAE3H136_9BACT</name>
<feature type="domain" description="Transposase IS200-like" evidence="1">
    <location>
        <begin position="9"/>
        <end position="147"/>
    </location>
</feature>
<gene>
    <name evidence="2" type="ORF">EGI31_07015</name>
</gene>
<sequence length="200" mass="23301">MEGGYAIRNQEAMHFLTLTIVDWVDVFSRKIYRDIVIDSLKFCQENKGMNLISYVIMSNHIHIICQSDKGNLSDLVRDFKKYVAQMILNQIKIGPESRSDWMLKRFAFAAKSNQRNSNLQFWQINNHPEEIFTEPFLWSKINYIHMNPVRAGIVSKASDYLYSSASNYMQKESLIPVTLPSNPIINPLKKSGYDIEIDLW</sequence>
<dbReference type="GO" id="GO:0004803">
    <property type="term" value="F:transposase activity"/>
    <property type="evidence" value="ECO:0007669"/>
    <property type="project" value="InterPro"/>
</dbReference>
<reference evidence="2 3" key="1">
    <citation type="submission" date="2018-11" db="EMBL/GenBank/DDBJ databases">
        <title>Novel bacteria species description.</title>
        <authorList>
            <person name="Han J.-H."/>
        </authorList>
    </citation>
    <scope>NUCLEOTIDE SEQUENCE [LARGE SCALE GENOMIC DNA]</scope>
    <source>
        <strain evidence="2 3">KCTC23259</strain>
    </source>
</reference>
<dbReference type="NCBIfam" id="NF047646">
    <property type="entry name" value="REP_Tyr_transpos"/>
    <property type="match status" value="1"/>
</dbReference>
<dbReference type="GO" id="GO:0043565">
    <property type="term" value="F:sequence-specific DNA binding"/>
    <property type="evidence" value="ECO:0007669"/>
    <property type="project" value="TreeGrafter"/>
</dbReference>
<comment type="caution">
    <text evidence="2">The sequence shown here is derived from an EMBL/GenBank/DDBJ whole genome shotgun (WGS) entry which is preliminary data.</text>
</comment>
<dbReference type="GO" id="GO:0006313">
    <property type="term" value="P:DNA transposition"/>
    <property type="evidence" value="ECO:0007669"/>
    <property type="project" value="InterPro"/>
</dbReference>
<organism evidence="2 3">
    <name type="scientific">Lacihabitans soyangensis</name>
    <dbReference type="NCBI Taxonomy" id="869394"/>
    <lineage>
        <taxon>Bacteria</taxon>
        <taxon>Pseudomonadati</taxon>
        <taxon>Bacteroidota</taxon>
        <taxon>Cytophagia</taxon>
        <taxon>Cytophagales</taxon>
        <taxon>Leadbetterellaceae</taxon>
        <taxon>Lacihabitans</taxon>
    </lineage>
</organism>
<dbReference type="AlphaFoldDB" id="A0AAE3H136"/>
<dbReference type="SUPFAM" id="SSF143422">
    <property type="entry name" value="Transposase IS200-like"/>
    <property type="match status" value="1"/>
</dbReference>
<dbReference type="RefSeq" id="WP_255036475.1">
    <property type="nucleotide sequence ID" value="NZ_RJUF01000014.1"/>
</dbReference>
<dbReference type="InterPro" id="IPR052715">
    <property type="entry name" value="RAYT_transposase"/>
</dbReference>
<dbReference type="SMART" id="SM01321">
    <property type="entry name" value="Y1_Tnp"/>
    <property type="match status" value="1"/>
</dbReference>
<dbReference type="Proteomes" id="UP001204144">
    <property type="component" value="Unassembled WGS sequence"/>
</dbReference>
<dbReference type="Pfam" id="PF01797">
    <property type="entry name" value="Y1_Tnp"/>
    <property type="match status" value="1"/>
</dbReference>
<dbReference type="InterPro" id="IPR036515">
    <property type="entry name" value="Transposase_17_sf"/>
</dbReference>
<evidence type="ECO:0000259" key="1">
    <source>
        <dbReference type="SMART" id="SM01321"/>
    </source>
</evidence>
<dbReference type="InterPro" id="IPR002686">
    <property type="entry name" value="Transposase_17"/>
</dbReference>
<proteinExistence type="predicted"/>
<dbReference type="PANTHER" id="PTHR36966:SF1">
    <property type="entry name" value="REP-ASSOCIATED TYROSINE TRANSPOSASE"/>
    <property type="match status" value="1"/>
</dbReference>
<dbReference type="PANTHER" id="PTHR36966">
    <property type="entry name" value="REP-ASSOCIATED TYROSINE TRANSPOSASE"/>
    <property type="match status" value="1"/>
</dbReference>
<protein>
    <submittedName>
        <fullName evidence="2">Transposase</fullName>
    </submittedName>
</protein>
<dbReference type="Gene3D" id="3.30.70.1290">
    <property type="entry name" value="Transposase IS200-like"/>
    <property type="match status" value="1"/>
</dbReference>
<dbReference type="EMBL" id="RJUF01000014">
    <property type="protein sequence ID" value="MCP9762702.1"/>
    <property type="molecule type" value="Genomic_DNA"/>
</dbReference>
<evidence type="ECO:0000313" key="2">
    <source>
        <dbReference type="EMBL" id="MCP9762702.1"/>
    </source>
</evidence>
<keyword evidence="3" id="KW-1185">Reference proteome</keyword>